<evidence type="ECO:0000259" key="10">
    <source>
        <dbReference type="Pfam" id="PF04389"/>
    </source>
</evidence>
<feature type="transmembrane region" description="Helical" evidence="9">
    <location>
        <begin position="453"/>
        <end position="473"/>
    </location>
</feature>
<feature type="transmembrane region" description="Helical" evidence="9">
    <location>
        <begin position="382"/>
        <end position="406"/>
    </location>
</feature>
<organism evidence="11 12">
    <name type="scientific">Microbacterium faecale</name>
    <dbReference type="NCBI Taxonomy" id="1804630"/>
    <lineage>
        <taxon>Bacteria</taxon>
        <taxon>Bacillati</taxon>
        <taxon>Actinomycetota</taxon>
        <taxon>Actinomycetes</taxon>
        <taxon>Micrococcales</taxon>
        <taxon>Microbacteriaceae</taxon>
        <taxon>Microbacterium</taxon>
    </lineage>
</organism>
<dbReference type="PANTHER" id="PTHR12147:SF58">
    <property type="entry name" value="VACUOLAR MEMBRANE PROTEASE"/>
    <property type="match status" value="1"/>
</dbReference>
<evidence type="ECO:0000256" key="4">
    <source>
        <dbReference type="ARBA" id="ARBA00017435"/>
    </source>
</evidence>
<feature type="domain" description="Peptidase M28" evidence="10">
    <location>
        <begin position="128"/>
        <end position="315"/>
    </location>
</feature>
<evidence type="ECO:0000256" key="9">
    <source>
        <dbReference type="SAM" id="Phobius"/>
    </source>
</evidence>
<comment type="caution">
    <text evidence="11">The sequence shown here is derived from an EMBL/GenBank/DDBJ whole genome shotgun (WGS) entry which is preliminary data.</text>
</comment>
<feature type="transmembrane region" description="Helical" evidence="9">
    <location>
        <begin position="579"/>
        <end position="599"/>
    </location>
</feature>
<feature type="transmembrane region" description="Helical" evidence="9">
    <location>
        <begin position="479"/>
        <end position="498"/>
    </location>
</feature>
<keyword evidence="5" id="KW-0926">Vacuole</keyword>
<dbReference type="InterPro" id="IPR007484">
    <property type="entry name" value="Peptidase_M28"/>
</dbReference>
<evidence type="ECO:0000313" key="12">
    <source>
        <dbReference type="Proteomes" id="UP000633205"/>
    </source>
</evidence>
<dbReference type="Pfam" id="PF04389">
    <property type="entry name" value="Peptidase_M28"/>
    <property type="match status" value="1"/>
</dbReference>
<evidence type="ECO:0000256" key="3">
    <source>
        <dbReference type="ARBA" id="ARBA00010918"/>
    </source>
</evidence>
<reference evidence="11" key="2">
    <citation type="submission" date="2020-09" db="EMBL/GenBank/DDBJ databases">
        <authorList>
            <person name="Sun Q."/>
            <person name="Zhou Y."/>
        </authorList>
    </citation>
    <scope>NUCLEOTIDE SEQUENCE</scope>
    <source>
        <strain evidence="11">CGMCC 1.15152</strain>
    </source>
</reference>
<accession>A0A916YA48</accession>
<keyword evidence="6 9" id="KW-1133">Transmembrane helix</keyword>
<dbReference type="PANTHER" id="PTHR12147">
    <property type="entry name" value="METALLOPEPTIDASE M28 FAMILY MEMBER"/>
    <property type="match status" value="1"/>
</dbReference>
<dbReference type="InterPro" id="IPR045175">
    <property type="entry name" value="M28_fam"/>
</dbReference>
<evidence type="ECO:0000256" key="8">
    <source>
        <dbReference type="ARBA" id="ARBA00031512"/>
    </source>
</evidence>
<keyword evidence="12" id="KW-1185">Reference proteome</keyword>
<dbReference type="GO" id="GO:0006508">
    <property type="term" value="P:proteolysis"/>
    <property type="evidence" value="ECO:0007669"/>
    <property type="project" value="InterPro"/>
</dbReference>
<keyword evidence="11" id="KW-0031">Aminopeptidase</keyword>
<name>A0A916YA48_9MICO</name>
<dbReference type="SUPFAM" id="SSF53187">
    <property type="entry name" value="Zn-dependent exopeptidases"/>
    <property type="match status" value="1"/>
</dbReference>
<dbReference type="GO" id="GO:0008235">
    <property type="term" value="F:metalloexopeptidase activity"/>
    <property type="evidence" value="ECO:0007669"/>
    <property type="project" value="InterPro"/>
</dbReference>
<feature type="transmembrane region" description="Helical" evidence="9">
    <location>
        <begin position="426"/>
        <end position="446"/>
    </location>
</feature>
<gene>
    <name evidence="11" type="ORF">GCM10010915_17480</name>
</gene>
<keyword evidence="11" id="KW-0645">Protease</keyword>
<feature type="transmembrane region" description="Helical" evidence="9">
    <location>
        <begin position="351"/>
        <end position="370"/>
    </location>
</feature>
<feature type="transmembrane region" description="Helical" evidence="9">
    <location>
        <begin position="505"/>
        <end position="524"/>
    </location>
</feature>
<dbReference type="RefSeq" id="WP_188711874.1">
    <property type="nucleotide sequence ID" value="NZ_BMHO01000001.1"/>
</dbReference>
<comment type="similarity">
    <text evidence="3">Belongs to the peptidase M28 family.</text>
</comment>
<evidence type="ECO:0000256" key="2">
    <source>
        <dbReference type="ARBA" id="ARBA00004128"/>
    </source>
</evidence>
<evidence type="ECO:0000256" key="6">
    <source>
        <dbReference type="ARBA" id="ARBA00022989"/>
    </source>
</evidence>
<dbReference type="GO" id="GO:0005774">
    <property type="term" value="C:vacuolar membrane"/>
    <property type="evidence" value="ECO:0007669"/>
    <property type="project" value="UniProtKB-SubCell"/>
</dbReference>
<sequence>MSTTNDPSETPRRASTLVGAPVRALSGLVASLVLLIIGAMATLDLIPPGPEPSSAPQSEFSAARAAEHIPAFATTPHPTGTPAADRARDELVDRLRELGLEPQLQQTLGASPVRSGNDGSDLVGAVDNVVAVIPGADSSGRIFLLAHYDSSMNSPGAADNGAAVVAILETVRALQHGEEPRNDIVVVFTDGEEPGMLGADAFVRDHPLAHNGGVVLNLEAGGSHGPSTVFETSAGNRCLLDAYGSVPHPFGDSATASFFELTSHNTDLGVFTSAGFSGLTSGFFRGTTAYHTPQDTIENLSAASLQHHGANLLDLTRTFGAADLGEAATTECDDAVFFTAFGQLVQYPTGLALPLAGLSLILLVGAIIVAQRRGLLRIGRTLAAFGSAAVMMAVSALASFGLWEALVALRPGYADFGMGDPHRAELYRFAIVALTAAVLVGWYALLRRLLGPTALALGALAWPVLIGVITAGTVPGMSYLFTLPALGGTVGIAVALFAPSPRWRLVALTAGAVVAALFLPQLVWELLASSGGIASGAMVAFLIALLAVPFLPLIELAFRAHSPTDRRSRVRRILAARGTGITGVLLVLAVSLTAAGLAIDRFDADHPRPAHLHYVVDDDTQTAAWVSRDRQPSDWTCDFVTCGGEADPRSAAVAQQVPWFGDSARTGLADPADLAAPEVAVLDDRLDGDVRVLEVRVRSARDAPVVTLYSDRPVAASTVDGLPLADITDRENGPWAFGLEIHGPSNDGVVVTLRVENGGSEAIGLRVVDHTYGLDDVPGFTPRPTGIGIAMAPSDVVSVGRSLSVPAAAAE</sequence>
<feature type="transmembrane region" description="Helical" evidence="9">
    <location>
        <begin position="22"/>
        <end position="43"/>
    </location>
</feature>
<keyword evidence="9" id="KW-0472">Membrane</keyword>
<reference evidence="11" key="1">
    <citation type="journal article" date="2014" name="Int. J. Syst. Evol. Microbiol.">
        <title>Complete genome sequence of Corynebacterium casei LMG S-19264T (=DSM 44701T), isolated from a smear-ripened cheese.</title>
        <authorList>
            <consortium name="US DOE Joint Genome Institute (JGI-PGF)"/>
            <person name="Walter F."/>
            <person name="Albersmeier A."/>
            <person name="Kalinowski J."/>
            <person name="Ruckert C."/>
        </authorList>
    </citation>
    <scope>NUCLEOTIDE SEQUENCE</scope>
    <source>
        <strain evidence="11">CGMCC 1.15152</strain>
    </source>
</reference>
<comment type="function">
    <text evidence="1">May be involved in vacuolar sorting and osmoregulation.</text>
</comment>
<evidence type="ECO:0000256" key="5">
    <source>
        <dbReference type="ARBA" id="ARBA00022554"/>
    </source>
</evidence>
<dbReference type="Proteomes" id="UP000633205">
    <property type="component" value="Unassembled WGS sequence"/>
</dbReference>
<protein>
    <recommendedName>
        <fullName evidence="4">Vacuolar membrane protease</fullName>
    </recommendedName>
    <alternativeName>
        <fullName evidence="8">FXNA-related family protease 1</fullName>
    </alternativeName>
</protein>
<evidence type="ECO:0000256" key="1">
    <source>
        <dbReference type="ARBA" id="ARBA00003273"/>
    </source>
</evidence>
<dbReference type="EMBL" id="BMHO01000001">
    <property type="protein sequence ID" value="GGD37203.1"/>
    <property type="molecule type" value="Genomic_DNA"/>
</dbReference>
<dbReference type="GO" id="GO:0004177">
    <property type="term" value="F:aminopeptidase activity"/>
    <property type="evidence" value="ECO:0007669"/>
    <property type="project" value="UniProtKB-KW"/>
</dbReference>
<proteinExistence type="inferred from homology"/>
<evidence type="ECO:0000256" key="7">
    <source>
        <dbReference type="ARBA" id="ARBA00023180"/>
    </source>
</evidence>
<keyword evidence="11" id="KW-0378">Hydrolase</keyword>
<evidence type="ECO:0000313" key="11">
    <source>
        <dbReference type="EMBL" id="GGD37203.1"/>
    </source>
</evidence>
<dbReference type="AlphaFoldDB" id="A0A916YA48"/>
<feature type="transmembrane region" description="Helical" evidence="9">
    <location>
        <begin position="536"/>
        <end position="558"/>
    </location>
</feature>
<keyword evidence="9" id="KW-0812">Transmembrane</keyword>
<dbReference type="Gene3D" id="3.40.630.10">
    <property type="entry name" value="Zn peptidases"/>
    <property type="match status" value="1"/>
</dbReference>
<keyword evidence="7" id="KW-0325">Glycoprotein</keyword>
<comment type="subcellular location">
    <subcellularLocation>
        <location evidence="2">Vacuole membrane</location>
        <topology evidence="2">Multi-pass membrane protein</topology>
    </subcellularLocation>
</comment>